<organism evidence="10 11">
    <name type="scientific">Cymbomonas tetramitiformis</name>
    <dbReference type="NCBI Taxonomy" id="36881"/>
    <lineage>
        <taxon>Eukaryota</taxon>
        <taxon>Viridiplantae</taxon>
        <taxon>Chlorophyta</taxon>
        <taxon>Pyramimonadophyceae</taxon>
        <taxon>Pyramimonadales</taxon>
        <taxon>Pyramimonadaceae</taxon>
        <taxon>Cymbomonas</taxon>
    </lineage>
</organism>
<keyword evidence="3" id="KW-0479">Metal-binding</keyword>
<dbReference type="Proteomes" id="UP001190700">
    <property type="component" value="Unassembled WGS sequence"/>
</dbReference>
<dbReference type="InterPro" id="IPR023299">
    <property type="entry name" value="ATPase_P-typ_cyto_dom_N"/>
</dbReference>
<dbReference type="InterPro" id="IPR018303">
    <property type="entry name" value="ATPase_P-typ_P_site"/>
</dbReference>
<name>A0AAE0KYJ1_9CHLO</name>
<keyword evidence="5" id="KW-0067">ATP-binding</keyword>
<dbReference type="GO" id="GO:0019829">
    <property type="term" value="F:ATPase-coupled monoatomic cation transmembrane transporter activity"/>
    <property type="evidence" value="ECO:0007669"/>
    <property type="project" value="TreeGrafter"/>
</dbReference>
<evidence type="ECO:0000256" key="6">
    <source>
        <dbReference type="ARBA" id="ARBA00022842"/>
    </source>
</evidence>
<dbReference type="GO" id="GO:0005789">
    <property type="term" value="C:endoplasmic reticulum membrane"/>
    <property type="evidence" value="ECO:0007669"/>
    <property type="project" value="TreeGrafter"/>
</dbReference>
<dbReference type="AlphaFoldDB" id="A0AAE0KYJ1"/>
<dbReference type="PROSITE" id="PS00154">
    <property type="entry name" value="ATPASE_E1_E2"/>
    <property type="match status" value="1"/>
</dbReference>
<gene>
    <name evidence="10" type="ORF">CYMTET_25836</name>
</gene>
<evidence type="ECO:0000256" key="1">
    <source>
        <dbReference type="ARBA" id="ARBA00004141"/>
    </source>
</evidence>
<evidence type="ECO:0000256" key="3">
    <source>
        <dbReference type="ARBA" id="ARBA00022723"/>
    </source>
</evidence>
<keyword evidence="9" id="KW-0472">Membrane</keyword>
<keyword evidence="7" id="KW-1278">Translocase</keyword>
<evidence type="ECO:0000256" key="2">
    <source>
        <dbReference type="ARBA" id="ARBA00022692"/>
    </source>
</evidence>
<dbReference type="Gene3D" id="3.40.1110.10">
    <property type="entry name" value="Calcium-transporting ATPase, cytoplasmic domain N"/>
    <property type="match status" value="1"/>
</dbReference>
<dbReference type="GO" id="GO:0006874">
    <property type="term" value="P:intracellular calcium ion homeostasis"/>
    <property type="evidence" value="ECO:0007669"/>
    <property type="project" value="TreeGrafter"/>
</dbReference>
<evidence type="ECO:0000256" key="4">
    <source>
        <dbReference type="ARBA" id="ARBA00022741"/>
    </source>
</evidence>
<dbReference type="GO" id="GO:0005524">
    <property type="term" value="F:ATP binding"/>
    <property type="evidence" value="ECO:0007669"/>
    <property type="project" value="UniProtKB-KW"/>
</dbReference>
<dbReference type="PANTHER" id="PTHR45630:SF7">
    <property type="entry name" value="ENDOPLASMIC RETICULUM TRANSMEMBRANE HELIX TRANSLOCASE"/>
    <property type="match status" value="1"/>
</dbReference>
<accession>A0AAE0KYJ1</accession>
<keyword evidence="2" id="KW-0812">Transmembrane</keyword>
<keyword evidence="6" id="KW-0460">Magnesium</keyword>
<dbReference type="InterPro" id="IPR006544">
    <property type="entry name" value="P-type_TPase_V"/>
</dbReference>
<evidence type="ECO:0000256" key="9">
    <source>
        <dbReference type="ARBA" id="ARBA00023136"/>
    </source>
</evidence>
<comment type="subcellular location">
    <subcellularLocation>
        <location evidence="1">Membrane</location>
        <topology evidence="1">Multi-pass membrane protein</topology>
    </subcellularLocation>
</comment>
<dbReference type="GO" id="GO:0015662">
    <property type="term" value="F:P-type ion transporter activity"/>
    <property type="evidence" value="ECO:0007669"/>
    <property type="project" value="TreeGrafter"/>
</dbReference>
<dbReference type="PANTHER" id="PTHR45630">
    <property type="entry name" value="CATION-TRANSPORTING ATPASE-RELATED"/>
    <property type="match status" value="1"/>
</dbReference>
<keyword evidence="4" id="KW-0547">Nucleotide-binding</keyword>
<reference evidence="10 11" key="1">
    <citation type="journal article" date="2015" name="Genome Biol. Evol.">
        <title>Comparative Genomics of a Bacterivorous Green Alga Reveals Evolutionary Causalities and Consequences of Phago-Mixotrophic Mode of Nutrition.</title>
        <authorList>
            <person name="Burns J.A."/>
            <person name="Paasch A."/>
            <person name="Narechania A."/>
            <person name="Kim E."/>
        </authorList>
    </citation>
    <scope>NUCLEOTIDE SEQUENCE [LARGE SCALE GENOMIC DNA]</scope>
    <source>
        <strain evidence="10 11">PLY_AMNH</strain>
    </source>
</reference>
<comment type="caution">
    <text evidence="10">The sequence shown here is derived from an EMBL/GenBank/DDBJ whole genome shotgun (WGS) entry which is preliminary data.</text>
</comment>
<sequence>MTAGKVDICCFDKTGTLTSDEMNFEGVAILGGELAPGEGELLKGESLTEHMLHVLAACQSLVSIDGMLVGDPVEKAGLAAIGWSYGGNDVVSSKVGDRKRLRILHRCHFSSELKRMSVVVHDEDLESEGPPPSYALAKGAPEVLRDLLGIVPEDYDRTHKYFASQGSRVLTLAYKPLDSNLSTSDVRGMPRAEIESNLIFVGFAVFACPTKPQSEPTLRMLTHSDHACTMVRFSFAALFLVPVVLRARPRSADLAVQASRMPGRG</sequence>
<dbReference type="GO" id="GO:0046872">
    <property type="term" value="F:metal ion binding"/>
    <property type="evidence" value="ECO:0007669"/>
    <property type="project" value="UniProtKB-KW"/>
</dbReference>
<dbReference type="SUPFAM" id="SSF81660">
    <property type="entry name" value="Metal cation-transporting ATPase, ATP-binding domain N"/>
    <property type="match status" value="1"/>
</dbReference>
<proteinExistence type="predicted"/>
<evidence type="ECO:0000313" key="11">
    <source>
        <dbReference type="Proteomes" id="UP001190700"/>
    </source>
</evidence>
<keyword evidence="11" id="KW-1185">Reference proteome</keyword>
<keyword evidence="8" id="KW-1133">Transmembrane helix</keyword>
<protein>
    <submittedName>
        <fullName evidence="10">Uncharacterized protein</fullName>
    </submittedName>
</protein>
<evidence type="ECO:0000256" key="8">
    <source>
        <dbReference type="ARBA" id="ARBA00022989"/>
    </source>
</evidence>
<evidence type="ECO:0000313" key="10">
    <source>
        <dbReference type="EMBL" id="KAK3265486.1"/>
    </source>
</evidence>
<evidence type="ECO:0000256" key="7">
    <source>
        <dbReference type="ARBA" id="ARBA00022967"/>
    </source>
</evidence>
<evidence type="ECO:0000256" key="5">
    <source>
        <dbReference type="ARBA" id="ARBA00022840"/>
    </source>
</evidence>
<dbReference type="EMBL" id="LGRX02013887">
    <property type="protein sequence ID" value="KAK3265486.1"/>
    <property type="molecule type" value="Genomic_DNA"/>
</dbReference>